<name>A0A328TH64_9GAMM</name>
<gene>
    <name evidence="1" type="ORF">ACZ87_03355</name>
</gene>
<feature type="non-terminal residue" evidence="1">
    <location>
        <position position="96"/>
    </location>
</feature>
<dbReference type="EMBL" id="LJAM02000559">
    <property type="protein sequence ID" value="RAP69849.1"/>
    <property type="molecule type" value="Genomic_DNA"/>
</dbReference>
<evidence type="ECO:0000313" key="1">
    <source>
        <dbReference type="EMBL" id="RAP69849.1"/>
    </source>
</evidence>
<protein>
    <submittedName>
        <fullName evidence="1">Uncharacterized protein</fullName>
    </submittedName>
</protein>
<reference evidence="1" key="1">
    <citation type="submission" date="2018-04" db="EMBL/GenBank/DDBJ databases">
        <title>Genomes of the Obligate Erwinia dacicola and Facultative Enterobacter sp. OLF Endosymbionts of the Olive Fruit fly, Bactrocera oleae.</title>
        <authorList>
            <person name="Estes A.M."/>
            <person name="Hearn D.J."/>
            <person name="Agarwal S."/>
            <person name="Pierson E.A."/>
            <person name="Dunning-Hotopp J.C."/>
        </authorList>
    </citation>
    <scope>NUCLEOTIDE SEQUENCE [LARGE SCALE GENOMIC DNA]</scope>
    <source>
        <strain evidence="1">Oroville</strain>
    </source>
</reference>
<evidence type="ECO:0000313" key="2">
    <source>
        <dbReference type="Proteomes" id="UP000244334"/>
    </source>
</evidence>
<organism evidence="1 2">
    <name type="scientific">Candidatus Erwinia dacicola</name>
    <dbReference type="NCBI Taxonomy" id="252393"/>
    <lineage>
        <taxon>Bacteria</taxon>
        <taxon>Pseudomonadati</taxon>
        <taxon>Pseudomonadota</taxon>
        <taxon>Gammaproteobacteria</taxon>
        <taxon>Enterobacterales</taxon>
        <taxon>Erwiniaceae</taxon>
        <taxon>Erwinia</taxon>
    </lineage>
</organism>
<keyword evidence="2" id="KW-1185">Reference proteome</keyword>
<dbReference type="AlphaFoldDB" id="A0A328TH64"/>
<proteinExistence type="predicted"/>
<dbReference type="Proteomes" id="UP000244334">
    <property type="component" value="Unassembled WGS sequence"/>
</dbReference>
<sequence length="96" mass="11164">MIKYAAIDGMVKFDSLTDKEIIRWMKSKNTKEKTWYVFNGCVPSSRFLAIDFKVSEHSYVSYDFELHGRSIMESVGLQTISNEKLLELNVCVLNKF</sequence>
<accession>A0A328TH64</accession>
<comment type="caution">
    <text evidence="1">The sequence shown here is derived from an EMBL/GenBank/DDBJ whole genome shotgun (WGS) entry which is preliminary data.</text>
</comment>